<accession>A0ABW4HM00</accession>
<dbReference type="InterPro" id="IPR006750">
    <property type="entry name" value="YdcZ"/>
</dbReference>
<evidence type="ECO:0000256" key="1">
    <source>
        <dbReference type="SAM" id="Phobius"/>
    </source>
</evidence>
<feature type="transmembrane region" description="Helical" evidence="1">
    <location>
        <begin position="67"/>
        <end position="90"/>
    </location>
</feature>
<name>A0ABW4HM00_9BACI</name>
<sequence>MRYIAYILALLGGILLSIQGAVYGQLGQVIGQLETNFYNFFVASILLGLLWLFFGKGNMSKITKVPKWTLVGGAFGVVYLSALIISVPYIGVGLAMLALILGQLITSMVIEHFGWLGSRRAKLNKEKIFAIISMLIALVLIY</sequence>
<dbReference type="RefSeq" id="WP_251517571.1">
    <property type="nucleotide sequence ID" value="NZ_JAMBON010000062.1"/>
</dbReference>
<evidence type="ECO:0000313" key="3">
    <source>
        <dbReference type="Proteomes" id="UP001597221"/>
    </source>
</evidence>
<feature type="transmembrane region" description="Helical" evidence="1">
    <location>
        <begin position="36"/>
        <end position="55"/>
    </location>
</feature>
<reference evidence="3" key="1">
    <citation type="journal article" date="2019" name="Int. J. Syst. Evol. Microbiol.">
        <title>The Global Catalogue of Microorganisms (GCM) 10K type strain sequencing project: providing services to taxonomists for standard genome sequencing and annotation.</title>
        <authorList>
            <consortium name="The Broad Institute Genomics Platform"/>
            <consortium name="The Broad Institute Genome Sequencing Center for Infectious Disease"/>
            <person name="Wu L."/>
            <person name="Ma J."/>
        </authorList>
    </citation>
    <scope>NUCLEOTIDE SEQUENCE [LARGE SCALE GENOMIC DNA]</scope>
    <source>
        <strain evidence="3">CGMCC 1.12376</strain>
    </source>
</reference>
<feature type="transmembrane region" description="Helical" evidence="1">
    <location>
        <begin position="96"/>
        <end position="116"/>
    </location>
</feature>
<gene>
    <name evidence="2" type="ORF">ACFSBH_00565</name>
</gene>
<dbReference type="PANTHER" id="PTHR34821">
    <property type="entry name" value="INNER MEMBRANE PROTEIN YDCZ"/>
    <property type="match status" value="1"/>
</dbReference>
<keyword evidence="1" id="KW-0472">Membrane</keyword>
<dbReference type="Pfam" id="PF04657">
    <property type="entry name" value="DMT_YdcZ"/>
    <property type="match status" value="1"/>
</dbReference>
<evidence type="ECO:0000313" key="2">
    <source>
        <dbReference type="EMBL" id="MFD1606162.1"/>
    </source>
</evidence>
<keyword evidence="3" id="KW-1185">Reference proteome</keyword>
<proteinExistence type="predicted"/>
<dbReference type="PANTHER" id="PTHR34821:SF2">
    <property type="entry name" value="INNER MEMBRANE PROTEIN YDCZ"/>
    <property type="match status" value="1"/>
</dbReference>
<keyword evidence="1" id="KW-0812">Transmembrane</keyword>
<dbReference type="Proteomes" id="UP001597221">
    <property type="component" value="Unassembled WGS sequence"/>
</dbReference>
<dbReference type="EMBL" id="JBHUDE010000005">
    <property type="protein sequence ID" value="MFD1606162.1"/>
    <property type="molecule type" value="Genomic_DNA"/>
</dbReference>
<protein>
    <submittedName>
        <fullName evidence="2">DMT family transporter</fullName>
    </submittedName>
</protein>
<organism evidence="2 3">
    <name type="scientific">Oceanobacillus luteolus</name>
    <dbReference type="NCBI Taxonomy" id="1274358"/>
    <lineage>
        <taxon>Bacteria</taxon>
        <taxon>Bacillati</taxon>
        <taxon>Bacillota</taxon>
        <taxon>Bacilli</taxon>
        <taxon>Bacillales</taxon>
        <taxon>Bacillaceae</taxon>
        <taxon>Oceanobacillus</taxon>
    </lineage>
</organism>
<comment type="caution">
    <text evidence="2">The sequence shown here is derived from an EMBL/GenBank/DDBJ whole genome shotgun (WGS) entry which is preliminary data.</text>
</comment>
<keyword evidence="1" id="KW-1133">Transmembrane helix</keyword>